<dbReference type="Gene3D" id="3.30.499.10">
    <property type="entry name" value="Aconitase, domain 3"/>
    <property type="match status" value="2"/>
</dbReference>
<sequence length="392" mass="42729">MVNDHKLLSKLFKENEVYEGKEIKLKVDYALAHDGSMPKIIKEYEDQRLDRTLPFGHLMHVTFDHCFPAATKEQRNMHFAIEGFCTNHKINIYNNGEGILHQVIADKFGEQLSDKVIVGVDGHVSTSAGLGAIPFSISPSEMIDVLVKGYFTFKAPSVLYVELQGKTKENKGKDIALEILGAFKLNGLKDKAVIITGEGIDGLSVSQNMTITNILGEASVRTTYYSNDTELLQHQIKPDLVIDISKVESLIALPGSPDNVEKISNVSIEKITEVFIGGCTNGRLEDIKEVVTILEGKLINRNVSLFVCPASKNIANEMDKLGYSSIIRNSGGVVLSPGCGACSGIHQGVLGDEDIAISTTVRNTYGRMGSKKAKIYLASPKVATFAAIRGKI</sequence>
<keyword evidence="1" id="KW-0479">Metal-binding</keyword>
<dbReference type="SUPFAM" id="SSF53732">
    <property type="entry name" value="Aconitase iron-sulfur domain"/>
    <property type="match status" value="1"/>
</dbReference>
<evidence type="ECO:0000259" key="5">
    <source>
        <dbReference type="Pfam" id="PF00330"/>
    </source>
</evidence>
<feature type="domain" description="Aconitase/3-isopropylmalate dehydratase large subunit alpha/beta/alpha" evidence="5">
    <location>
        <begin position="266"/>
        <end position="390"/>
    </location>
</feature>
<keyword evidence="7" id="KW-1185">Reference proteome</keyword>
<gene>
    <name evidence="6" type="ORF">F8154_07170</name>
</gene>
<evidence type="ECO:0000313" key="7">
    <source>
        <dbReference type="Proteomes" id="UP000432715"/>
    </source>
</evidence>
<dbReference type="Pfam" id="PF00330">
    <property type="entry name" value="Aconitase"/>
    <property type="match status" value="2"/>
</dbReference>
<reference evidence="6 7" key="1">
    <citation type="submission" date="2019-10" db="EMBL/GenBank/DDBJ databases">
        <title>Alkaliphilus serpentinus sp. nov. and Alkaliphilus pronyensis sp. nov., two novel anaerobic alkaliphilic species isolated from the serpentinized-hosted hydrothermal field of the Prony Bay (New Caledonia).</title>
        <authorList>
            <person name="Postec A."/>
        </authorList>
    </citation>
    <scope>NUCLEOTIDE SEQUENCE [LARGE SCALE GENOMIC DNA]</scope>
    <source>
        <strain evidence="6 7">LacV</strain>
    </source>
</reference>
<organism evidence="6 7">
    <name type="scientific">Alkaliphilus pronyensis</name>
    <dbReference type="NCBI Taxonomy" id="1482732"/>
    <lineage>
        <taxon>Bacteria</taxon>
        <taxon>Bacillati</taxon>
        <taxon>Bacillota</taxon>
        <taxon>Clostridia</taxon>
        <taxon>Peptostreptococcales</taxon>
        <taxon>Natronincolaceae</taxon>
        <taxon>Alkaliphilus</taxon>
    </lineage>
</organism>
<dbReference type="InterPro" id="IPR015931">
    <property type="entry name" value="Acnase/IPM_dHydase_lsu_aba_1/3"/>
</dbReference>
<dbReference type="PANTHER" id="PTHR43822:SF2">
    <property type="entry name" value="HOMOACONITASE, MITOCHONDRIAL"/>
    <property type="match status" value="1"/>
</dbReference>
<dbReference type="GO" id="GO:0043436">
    <property type="term" value="P:oxoacid metabolic process"/>
    <property type="evidence" value="ECO:0007669"/>
    <property type="project" value="UniProtKB-ARBA"/>
</dbReference>
<name>A0A6I0F8T4_9FIRM</name>
<evidence type="ECO:0000256" key="2">
    <source>
        <dbReference type="ARBA" id="ARBA00023004"/>
    </source>
</evidence>
<dbReference type="Proteomes" id="UP000432715">
    <property type="component" value="Unassembled WGS sequence"/>
</dbReference>
<dbReference type="InterPro" id="IPR050067">
    <property type="entry name" value="IPM_dehydratase_rel_enz"/>
</dbReference>
<comment type="caution">
    <text evidence="6">The sequence shown here is derived from an EMBL/GenBank/DDBJ whole genome shotgun (WGS) entry which is preliminary data.</text>
</comment>
<dbReference type="GO" id="GO:0016829">
    <property type="term" value="F:lyase activity"/>
    <property type="evidence" value="ECO:0007669"/>
    <property type="project" value="UniProtKB-KW"/>
</dbReference>
<proteinExistence type="predicted"/>
<keyword evidence="3" id="KW-0411">Iron-sulfur</keyword>
<dbReference type="RefSeq" id="WP_151860930.1">
    <property type="nucleotide sequence ID" value="NZ_WBZC01000023.1"/>
</dbReference>
<dbReference type="InterPro" id="IPR001030">
    <property type="entry name" value="Acoase/IPM_deHydtase_lsu_aba"/>
</dbReference>
<evidence type="ECO:0000313" key="6">
    <source>
        <dbReference type="EMBL" id="KAB3535214.1"/>
    </source>
</evidence>
<dbReference type="EMBL" id="WBZC01000023">
    <property type="protein sequence ID" value="KAB3535214.1"/>
    <property type="molecule type" value="Genomic_DNA"/>
</dbReference>
<dbReference type="PANTHER" id="PTHR43822">
    <property type="entry name" value="HOMOACONITASE, MITOCHONDRIAL-RELATED"/>
    <property type="match status" value="1"/>
</dbReference>
<dbReference type="OrthoDB" id="9802769at2"/>
<keyword evidence="2" id="KW-0408">Iron</keyword>
<feature type="domain" description="Aconitase/3-isopropylmalate dehydratase large subunit alpha/beta/alpha" evidence="5">
    <location>
        <begin position="15"/>
        <end position="233"/>
    </location>
</feature>
<dbReference type="GO" id="GO:0051536">
    <property type="term" value="F:iron-sulfur cluster binding"/>
    <property type="evidence" value="ECO:0007669"/>
    <property type="project" value="UniProtKB-KW"/>
</dbReference>
<evidence type="ECO:0000256" key="4">
    <source>
        <dbReference type="ARBA" id="ARBA00023239"/>
    </source>
</evidence>
<dbReference type="InterPro" id="IPR036008">
    <property type="entry name" value="Aconitase_4Fe-4S_dom"/>
</dbReference>
<evidence type="ECO:0000256" key="1">
    <source>
        <dbReference type="ARBA" id="ARBA00022723"/>
    </source>
</evidence>
<dbReference type="GO" id="GO:0046872">
    <property type="term" value="F:metal ion binding"/>
    <property type="evidence" value="ECO:0007669"/>
    <property type="project" value="UniProtKB-KW"/>
</dbReference>
<protein>
    <recommendedName>
        <fullName evidence="5">Aconitase/3-isopropylmalate dehydratase large subunit alpha/beta/alpha domain-containing protein</fullName>
    </recommendedName>
</protein>
<accession>A0A6I0F8T4</accession>
<dbReference type="PRINTS" id="PR00415">
    <property type="entry name" value="ACONITASE"/>
</dbReference>
<dbReference type="AlphaFoldDB" id="A0A6I0F8T4"/>
<evidence type="ECO:0000256" key="3">
    <source>
        <dbReference type="ARBA" id="ARBA00023014"/>
    </source>
</evidence>
<keyword evidence="4" id="KW-0456">Lyase</keyword>